<protein>
    <submittedName>
        <fullName evidence="1">Oligopeptide ABC transporter</fullName>
    </submittedName>
</protein>
<accession>A0A090T3V6</accession>
<comment type="caution">
    <text evidence="1">The sequence shown here is derived from an EMBL/GenBank/DDBJ whole genome shotgun (WGS) entry which is preliminary data.</text>
</comment>
<reference evidence="1 2" key="2">
    <citation type="submission" date="2014-09" db="EMBL/GenBank/DDBJ databases">
        <authorList>
            <consortium name="NBRP consortium"/>
            <person name="Sawabe T."/>
            <person name="Meirelles P."/>
            <person name="Nakanishi M."/>
            <person name="Sayaka M."/>
            <person name="Hattori M."/>
            <person name="Ohkuma M."/>
        </authorList>
    </citation>
    <scope>NUCLEOTIDE SEQUENCE [LARGE SCALE GENOMIC DNA]</scope>
    <source>
        <strain evidence="1 2">JCM 19240</strain>
    </source>
</reference>
<name>A0A090T3V6_9VIBR</name>
<dbReference type="Proteomes" id="UP000029224">
    <property type="component" value="Unassembled WGS sequence"/>
</dbReference>
<reference evidence="1 2" key="1">
    <citation type="submission" date="2014-09" db="EMBL/GenBank/DDBJ databases">
        <title>Vibrio maritimus JCM 19240. (C210) whole genome shotgun sequence.</title>
        <authorList>
            <person name="Sawabe T."/>
            <person name="Meirelles P."/>
            <person name="Nakanishi M."/>
            <person name="Sayaka M."/>
            <person name="Hattori M."/>
            <person name="Ohkuma M."/>
        </authorList>
    </citation>
    <scope>NUCLEOTIDE SEQUENCE [LARGE SCALE GENOMIC DNA]</scope>
    <source>
        <strain evidence="1 2">JCM 19240</strain>
    </source>
</reference>
<dbReference type="AlphaFoldDB" id="A0A090T3V6"/>
<proteinExistence type="predicted"/>
<sequence length="41" mass="4749">MPIAPIYYYMQARLVRPNVGGFPTNNVEGRIYSKDLYRVAD</sequence>
<keyword evidence="2" id="KW-1185">Reference proteome</keyword>
<evidence type="ECO:0000313" key="1">
    <source>
        <dbReference type="EMBL" id="GAL34645.1"/>
    </source>
</evidence>
<gene>
    <name evidence="1" type="ORF">JCM19240_4195</name>
</gene>
<dbReference type="EMBL" id="BBMT01000005">
    <property type="protein sequence ID" value="GAL34645.1"/>
    <property type="molecule type" value="Genomic_DNA"/>
</dbReference>
<evidence type="ECO:0000313" key="2">
    <source>
        <dbReference type="Proteomes" id="UP000029224"/>
    </source>
</evidence>
<organism evidence="1 2">
    <name type="scientific">Vibrio maritimus</name>
    <dbReference type="NCBI Taxonomy" id="990268"/>
    <lineage>
        <taxon>Bacteria</taxon>
        <taxon>Pseudomonadati</taxon>
        <taxon>Pseudomonadota</taxon>
        <taxon>Gammaproteobacteria</taxon>
        <taxon>Vibrionales</taxon>
        <taxon>Vibrionaceae</taxon>
        <taxon>Vibrio</taxon>
    </lineage>
</organism>